<proteinExistence type="predicted"/>
<evidence type="ECO:0000313" key="2">
    <source>
        <dbReference type="EMBL" id="KAH0569255.1"/>
    </source>
</evidence>
<protein>
    <submittedName>
        <fullName evidence="2">Uncharacterized protein</fullName>
    </submittedName>
</protein>
<dbReference type="PANTHER" id="PTHR13211:SF0">
    <property type="entry name" value="TELOMERASE CAJAL BODY PROTEIN 1"/>
    <property type="match status" value="1"/>
</dbReference>
<dbReference type="SMART" id="SM00320">
    <property type="entry name" value="WD40"/>
    <property type="match status" value="5"/>
</dbReference>
<dbReference type="InterPro" id="IPR001680">
    <property type="entry name" value="WD40_rpt"/>
</dbReference>
<name>A0A9P8RU19_9PEZI</name>
<dbReference type="InterPro" id="IPR051150">
    <property type="entry name" value="SWT21/TCAB1_mRNA_Telomere"/>
</dbReference>
<evidence type="ECO:0000313" key="3">
    <source>
        <dbReference type="Proteomes" id="UP000750711"/>
    </source>
</evidence>
<organism evidence="2 3">
    <name type="scientific">Trichoglossum hirsutum</name>
    <dbReference type="NCBI Taxonomy" id="265104"/>
    <lineage>
        <taxon>Eukaryota</taxon>
        <taxon>Fungi</taxon>
        <taxon>Dikarya</taxon>
        <taxon>Ascomycota</taxon>
        <taxon>Pezizomycotina</taxon>
        <taxon>Geoglossomycetes</taxon>
        <taxon>Geoglossales</taxon>
        <taxon>Geoglossaceae</taxon>
        <taxon>Trichoglossum</taxon>
    </lineage>
</organism>
<dbReference type="InterPro" id="IPR036322">
    <property type="entry name" value="WD40_repeat_dom_sf"/>
</dbReference>
<reference evidence="2" key="1">
    <citation type="submission" date="2021-03" db="EMBL/GenBank/DDBJ databases">
        <title>Comparative genomics and phylogenomic investigation of the class Geoglossomycetes provide insights into ecological specialization and systematics.</title>
        <authorList>
            <person name="Melie T."/>
            <person name="Pirro S."/>
            <person name="Miller A.N."/>
            <person name="Quandt A."/>
        </authorList>
    </citation>
    <scope>NUCLEOTIDE SEQUENCE</scope>
    <source>
        <strain evidence="2">CAQ_001_2017</strain>
    </source>
</reference>
<dbReference type="PANTHER" id="PTHR13211">
    <property type="entry name" value="TELOMERASE CAJAL BODY PROTEIN 1"/>
    <property type="match status" value="1"/>
</dbReference>
<feature type="compositionally biased region" description="Polar residues" evidence="1">
    <location>
        <begin position="39"/>
        <end position="53"/>
    </location>
</feature>
<dbReference type="Proteomes" id="UP000750711">
    <property type="component" value="Unassembled WGS sequence"/>
</dbReference>
<accession>A0A9P8RU19</accession>
<evidence type="ECO:0000256" key="1">
    <source>
        <dbReference type="SAM" id="MobiDB-lite"/>
    </source>
</evidence>
<dbReference type="EMBL" id="JAGHQM010000001">
    <property type="protein sequence ID" value="KAH0569255.1"/>
    <property type="molecule type" value="Genomic_DNA"/>
</dbReference>
<dbReference type="Gene3D" id="2.130.10.10">
    <property type="entry name" value="YVTN repeat-like/Quinoprotein amine dehydrogenase"/>
    <property type="match status" value="2"/>
</dbReference>
<keyword evidence="3" id="KW-1185">Reference proteome</keyword>
<gene>
    <name evidence="2" type="ORF">GP486_000011</name>
</gene>
<dbReference type="SUPFAM" id="SSF50978">
    <property type="entry name" value="WD40 repeat-like"/>
    <property type="match status" value="1"/>
</dbReference>
<dbReference type="Pfam" id="PF00400">
    <property type="entry name" value="WD40"/>
    <property type="match status" value="1"/>
</dbReference>
<dbReference type="InterPro" id="IPR015943">
    <property type="entry name" value="WD40/YVTN_repeat-like_dom_sf"/>
</dbReference>
<feature type="region of interest" description="Disordered" evidence="1">
    <location>
        <begin position="33"/>
        <end position="53"/>
    </location>
</feature>
<dbReference type="AlphaFoldDB" id="A0A9P8RU19"/>
<sequence>MSEGKLAVEPRCVATSGMLYRCSVSEAQRREAAKLGDGQWSSGSSPNEDSNVFKNAQWSPDGTCVLTCSEDNKVRTFVMPADLLEKYELHELVPFSVTAKAEPVYCSDIYPGFVLQDPSTTCFLASTRDHPIHLQDALTPRIRGSYPLVSPTTERYIAPHSILWSSSGTKFICGSDALISVFDISRVGAGPVERLPTIPSKRKKLVGGGVGMKGIVSALGLSDRSGSGILAAGTFTRMVGLYGSEGSGDCVAVFSVAQTDEGNSRTRTGAGITALEWSPCGRYLYVAERASTEILVYDVRVAGRQLGSLTGRAAPSNQRLGIHVVPVDGGHEVWAGCDDGTVQIWPHAAENPEAPRRPDWAWKAHDGPVAATVIHPSGTIVATCSGQRYAPPDADEKLEGSGDCTNVLSTSLSSPPVERGVDNSLKIWKL</sequence>
<comment type="caution">
    <text evidence="2">The sequence shown here is derived from an EMBL/GenBank/DDBJ whole genome shotgun (WGS) entry which is preliminary data.</text>
</comment>